<proteinExistence type="predicted"/>
<evidence type="ECO:0000313" key="1">
    <source>
        <dbReference type="EMBL" id="KAK3802383.1"/>
    </source>
</evidence>
<comment type="caution">
    <text evidence="1">The sequence shown here is derived from an EMBL/GenBank/DDBJ whole genome shotgun (WGS) entry which is preliminary data.</text>
</comment>
<dbReference type="Proteomes" id="UP001283361">
    <property type="component" value="Unassembled WGS sequence"/>
</dbReference>
<dbReference type="EMBL" id="JAWDGP010000241">
    <property type="protein sequence ID" value="KAK3802383.1"/>
    <property type="molecule type" value="Genomic_DNA"/>
</dbReference>
<dbReference type="AlphaFoldDB" id="A0AAE1BA89"/>
<sequence length="74" mass="8422">MISYFLYGLPYLYPTLLELCVFELDIITPSHVDSKISPSPSPPSTALATTTVVLRRGNNNDSGFKTRQQQRQWF</sequence>
<gene>
    <name evidence="1" type="ORF">RRG08_034528</name>
</gene>
<accession>A0AAE1BA89</accession>
<reference evidence="1" key="1">
    <citation type="journal article" date="2023" name="G3 (Bethesda)">
        <title>A reference genome for the long-term kleptoplast-retaining sea slug Elysia crispata morphotype clarki.</title>
        <authorList>
            <person name="Eastman K.E."/>
            <person name="Pendleton A.L."/>
            <person name="Shaikh M.A."/>
            <person name="Suttiyut T."/>
            <person name="Ogas R."/>
            <person name="Tomko P."/>
            <person name="Gavelis G."/>
            <person name="Widhalm J.R."/>
            <person name="Wisecaver J.H."/>
        </authorList>
    </citation>
    <scope>NUCLEOTIDE SEQUENCE</scope>
    <source>
        <strain evidence="1">ECLA1</strain>
    </source>
</reference>
<name>A0AAE1BA89_9GAST</name>
<protein>
    <submittedName>
        <fullName evidence="1">Uncharacterized protein</fullName>
    </submittedName>
</protein>
<evidence type="ECO:0000313" key="2">
    <source>
        <dbReference type="Proteomes" id="UP001283361"/>
    </source>
</evidence>
<organism evidence="1 2">
    <name type="scientific">Elysia crispata</name>
    <name type="common">lettuce slug</name>
    <dbReference type="NCBI Taxonomy" id="231223"/>
    <lineage>
        <taxon>Eukaryota</taxon>
        <taxon>Metazoa</taxon>
        <taxon>Spiralia</taxon>
        <taxon>Lophotrochozoa</taxon>
        <taxon>Mollusca</taxon>
        <taxon>Gastropoda</taxon>
        <taxon>Heterobranchia</taxon>
        <taxon>Euthyneura</taxon>
        <taxon>Panpulmonata</taxon>
        <taxon>Sacoglossa</taxon>
        <taxon>Placobranchoidea</taxon>
        <taxon>Plakobranchidae</taxon>
        <taxon>Elysia</taxon>
    </lineage>
</organism>
<keyword evidence="2" id="KW-1185">Reference proteome</keyword>